<dbReference type="InterPro" id="IPR026017">
    <property type="entry name" value="Lumazine-bd_dom"/>
</dbReference>
<dbReference type="NCBIfam" id="NF009566">
    <property type="entry name" value="PRK13020.1"/>
    <property type="match status" value="1"/>
</dbReference>
<gene>
    <name evidence="5" type="primary">ribC</name>
    <name evidence="5" type="ORF">SIN8267_00010</name>
</gene>
<accession>A0ABN8EBP7</accession>
<dbReference type="Pfam" id="PF00677">
    <property type="entry name" value="Lum_binding"/>
    <property type="match status" value="2"/>
</dbReference>
<keyword evidence="5" id="KW-0808">Transferase</keyword>
<feature type="repeat" description="Lumazine-binding" evidence="3">
    <location>
        <begin position="98"/>
        <end position="196"/>
    </location>
</feature>
<dbReference type="PANTHER" id="PTHR21098">
    <property type="entry name" value="RIBOFLAVIN SYNTHASE ALPHA CHAIN"/>
    <property type="match status" value="1"/>
</dbReference>
<dbReference type="PANTHER" id="PTHR21098:SF0">
    <property type="entry name" value="RIBOFLAVIN SYNTHASE"/>
    <property type="match status" value="1"/>
</dbReference>
<name>A0ABN8EBP7_9GAMM</name>
<keyword evidence="6" id="KW-1185">Reference proteome</keyword>
<dbReference type="EC" id="2.5.1.9" evidence="2"/>
<evidence type="ECO:0000313" key="6">
    <source>
        <dbReference type="Proteomes" id="UP000838100"/>
    </source>
</evidence>
<dbReference type="SUPFAM" id="SSF63380">
    <property type="entry name" value="Riboflavin synthase domain-like"/>
    <property type="match status" value="2"/>
</dbReference>
<dbReference type="CDD" id="cd00402">
    <property type="entry name" value="Riboflavin_synthase_like"/>
    <property type="match status" value="1"/>
</dbReference>
<dbReference type="InterPro" id="IPR023366">
    <property type="entry name" value="ATP_synth_asu-like_sf"/>
</dbReference>
<organism evidence="5 6">
    <name type="scientific">Sinobacterium norvegicum</name>
    <dbReference type="NCBI Taxonomy" id="1641715"/>
    <lineage>
        <taxon>Bacteria</taxon>
        <taxon>Pseudomonadati</taxon>
        <taxon>Pseudomonadota</taxon>
        <taxon>Gammaproteobacteria</taxon>
        <taxon>Cellvibrionales</taxon>
        <taxon>Spongiibacteraceae</taxon>
        <taxon>Sinobacterium</taxon>
    </lineage>
</organism>
<dbReference type="NCBIfam" id="TIGR00187">
    <property type="entry name" value="ribE"/>
    <property type="match status" value="1"/>
</dbReference>
<reference evidence="5" key="1">
    <citation type="submission" date="2021-12" db="EMBL/GenBank/DDBJ databases">
        <authorList>
            <person name="Rodrigo-Torres L."/>
            <person name="Arahal R. D."/>
            <person name="Lucena T."/>
        </authorList>
    </citation>
    <scope>NUCLEOTIDE SEQUENCE</scope>
    <source>
        <strain evidence="5">CECT 8267</strain>
    </source>
</reference>
<evidence type="ECO:0000259" key="4">
    <source>
        <dbReference type="PROSITE" id="PS51177"/>
    </source>
</evidence>
<sequence>MYTGIVQGRFALTSVERLDGLNRLKIDLPEHLLVDLVIGASVGMDGVCLTVTEIDQQQVSFDVMAETLRLTTLGELQAGSWVNIERSAKQGAEIGGHNVSGHVDGTVEVVAIEESEYNYEITYRADSALMPYIFHKGFIGLNGCSLTVARVDRAQCHLTVCLIPETLRETTHGDKPVGSRVNVEVDRQTQVIVDTVRAMLIENPELFAAVK</sequence>
<keyword evidence="1" id="KW-0677">Repeat</keyword>
<dbReference type="PIRSF" id="PIRSF000498">
    <property type="entry name" value="Riboflavin_syn_A"/>
    <property type="match status" value="1"/>
</dbReference>
<dbReference type="NCBIfam" id="NF006767">
    <property type="entry name" value="PRK09289.1"/>
    <property type="match status" value="1"/>
</dbReference>
<evidence type="ECO:0000256" key="2">
    <source>
        <dbReference type="NCBIfam" id="TIGR00187"/>
    </source>
</evidence>
<dbReference type="Gene3D" id="2.40.30.20">
    <property type="match status" value="2"/>
</dbReference>
<dbReference type="InterPro" id="IPR001783">
    <property type="entry name" value="Lumazine-bd"/>
</dbReference>
<evidence type="ECO:0000256" key="1">
    <source>
        <dbReference type="ARBA" id="ARBA00022737"/>
    </source>
</evidence>
<dbReference type="Proteomes" id="UP000838100">
    <property type="component" value="Unassembled WGS sequence"/>
</dbReference>
<feature type="repeat" description="Lumazine-binding" evidence="3">
    <location>
        <begin position="1"/>
        <end position="97"/>
    </location>
</feature>
<proteinExistence type="predicted"/>
<dbReference type="InterPro" id="IPR017938">
    <property type="entry name" value="Riboflavin_synthase-like_b-brl"/>
</dbReference>
<feature type="domain" description="Lumazine-binding" evidence="4">
    <location>
        <begin position="1"/>
        <end position="97"/>
    </location>
</feature>
<dbReference type="GO" id="GO:0004746">
    <property type="term" value="F:riboflavin synthase activity"/>
    <property type="evidence" value="ECO:0007669"/>
    <property type="project" value="UniProtKB-EC"/>
</dbReference>
<dbReference type="EMBL" id="CAKLPX010000001">
    <property type="protein sequence ID" value="CAH0989939.1"/>
    <property type="molecule type" value="Genomic_DNA"/>
</dbReference>
<protein>
    <recommendedName>
        <fullName evidence="2">Riboflavin synthase</fullName>
        <ecNumber evidence="2">2.5.1.9</ecNumber>
    </recommendedName>
</protein>
<evidence type="ECO:0000256" key="3">
    <source>
        <dbReference type="PROSITE-ProRule" id="PRU00524"/>
    </source>
</evidence>
<comment type="caution">
    <text evidence="5">The sequence shown here is derived from an EMBL/GenBank/DDBJ whole genome shotgun (WGS) entry which is preliminary data.</text>
</comment>
<dbReference type="PROSITE" id="PS51177">
    <property type="entry name" value="LUMAZINE_BIND"/>
    <property type="match status" value="2"/>
</dbReference>
<evidence type="ECO:0000313" key="5">
    <source>
        <dbReference type="EMBL" id="CAH0989939.1"/>
    </source>
</evidence>
<feature type="domain" description="Lumazine-binding" evidence="4">
    <location>
        <begin position="98"/>
        <end position="196"/>
    </location>
</feature>
<dbReference type="RefSeq" id="WP_237442643.1">
    <property type="nucleotide sequence ID" value="NZ_CAKLPX010000001.1"/>
</dbReference>